<gene>
    <name evidence="1" type="ORF">SpAn4DRAFT_0588</name>
</gene>
<name>A0A0U1L390_9FIRM</name>
<proteinExistence type="predicted"/>
<dbReference type="RefSeq" id="WP_021170136.1">
    <property type="nucleotide sequence ID" value="NZ_CTRP01000014.1"/>
</dbReference>
<evidence type="ECO:0000313" key="1">
    <source>
        <dbReference type="EMBL" id="CQR74126.1"/>
    </source>
</evidence>
<keyword evidence="2" id="KW-1185">Reference proteome</keyword>
<protein>
    <submittedName>
        <fullName evidence="1">Uncharacterized protein</fullName>
    </submittedName>
</protein>
<dbReference type="EMBL" id="CTRP01000014">
    <property type="protein sequence ID" value="CQR74126.1"/>
    <property type="molecule type" value="Genomic_DNA"/>
</dbReference>
<organism evidence="1 2">
    <name type="scientific">Sporomusa ovata</name>
    <dbReference type="NCBI Taxonomy" id="2378"/>
    <lineage>
        <taxon>Bacteria</taxon>
        <taxon>Bacillati</taxon>
        <taxon>Bacillota</taxon>
        <taxon>Negativicutes</taxon>
        <taxon>Selenomonadales</taxon>
        <taxon>Sporomusaceae</taxon>
        <taxon>Sporomusa</taxon>
    </lineage>
</organism>
<dbReference type="Proteomes" id="UP000049855">
    <property type="component" value="Unassembled WGS sequence"/>
</dbReference>
<dbReference type="AlphaFoldDB" id="A0A0U1L390"/>
<accession>A0A0U1L390</accession>
<reference evidence="2" key="1">
    <citation type="submission" date="2015-03" db="EMBL/GenBank/DDBJ databases">
        <authorList>
            <person name="Nijsse Bart"/>
        </authorList>
    </citation>
    <scope>NUCLEOTIDE SEQUENCE [LARGE SCALE GENOMIC DNA]</scope>
</reference>
<evidence type="ECO:0000313" key="2">
    <source>
        <dbReference type="Proteomes" id="UP000049855"/>
    </source>
</evidence>
<sequence>MTTKLPMVGVRLEKLAHRKFNYISYMNGRSASKEGRQILLRYIEQYEKKNGEITLEQLQQLEERLRGQDT</sequence>